<dbReference type="Proteomes" id="UP000265520">
    <property type="component" value="Unassembled WGS sequence"/>
</dbReference>
<evidence type="ECO:0000313" key="2">
    <source>
        <dbReference type="EMBL" id="MCH79753.1"/>
    </source>
</evidence>
<keyword evidence="3" id="KW-1185">Reference proteome</keyword>
<comment type="caution">
    <text evidence="2">The sequence shown here is derived from an EMBL/GenBank/DDBJ whole genome shotgun (WGS) entry which is preliminary data.</text>
</comment>
<feature type="compositionally biased region" description="Polar residues" evidence="1">
    <location>
        <begin position="59"/>
        <end position="69"/>
    </location>
</feature>
<proteinExistence type="predicted"/>
<protein>
    <submittedName>
        <fullName evidence="2">Uncharacterized protein</fullName>
    </submittedName>
</protein>
<evidence type="ECO:0000256" key="1">
    <source>
        <dbReference type="SAM" id="MobiDB-lite"/>
    </source>
</evidence>
<evidence type="ECO:0000313" key="3">
    <source>
        <dbReference type="Proteomes" id="UP000265520"/>
    </source>
</evidence>
<feature type="region of interest" description="Disordered" evidence="1">
    <location>
        <begin position="1"/>
        <end position="22"/>
    </location>
</feature>
<accession>A0A392LXS5</accession>
<reference evidence="2 3" key="1">
    <citation type="journal article" date="2018" name="Front. Plant Sci.">
        <title>Red Clover (Trifolium pratense) and Zigzag Clover (T. medium) - A Picture of Genomic Similarities and Differences.</title>
        <authorList>
            <person name="Dluhosova J."/>
            <person name="Istvanek J."/>
            <person name="Nedelnik J."/>
            <person name="Repkova J."/>
        </authorList>
    </citation>
    <scope>NUCLEOTIDE SEQUENCE [LARGE SCALE GENOMIC DNA]</scope>
    <source>
        <strain evidence="3">cv. 10/8</strain>
        <tissue evidence="2">Leaf</tissue>
    </source>
</reference>
<feature type="region of interest" description="Disordered" evidence="1">
    <location>
        <begin position="38"/>
        <end position="69"/>
    </location>
</feature>
<gene>
    <name evidence="2" type="ORF">A2U01_0000509</name>
</gene>
<dbReference type="AlphaFoldDB" id="A0A392LXS5"/>
<organism evidence="2 3">
    <name type="scientific">Trifolium medium</name>
    <dbReference type="NCBI Taxonomy" id="97028"/>
    <lineage>
        <taxon>Eukaryota</taxon>
        <taxon>Viridiplantae</taxon>
        <taxon>Streptophyta</taxon>
        <taxon>Embryophyta</taxon>
        <taxon>Tracheophyta</taxon>
        <taxon>Spermatophyta</taxon>
        <taxon>Magnoliopsida</taxon>
        <taxon>eudicotyledons</taxon>
        <taxon>Gunneridae</taxon>
        <taxon>Pentapetalae</taxon>
        <taxon>rosids</taxon>
        <taxon>fabids</taxon>
        <taxon>Fabales</taxon>
        <taxon>Fabaceae</taxon>
        <taxon>Papilionoideae</taxon>
        <taxon>50 kb inversion clade</taxon>
        <taxon>NPAAA clade</taxon>
        <taxon>Hologalegina</taxon>
        <taxon>IRL clade</taxon>
        <taxon>Trifolieae</taxon>
        <taxon>Trifolium</taxon>
    </lineage>
</organism>
<dbReference type="EMBL" id="LXQA010000340">
    <property type="protein sequence ID" value="MCH79753.1"/>
    <property type="molecule type" value="Genomic_DNA"/>
</dbReference>
<sequence length="167" mass="19441">MKKWDDHQATLPPEQRATAPKRKLVSDQFWFEITGGKKRGRLLGGGTQSDSWKKGPSGSYEQSSTSDVSCDSRLPNIDEMHELFQSTHEAAVQKALEIYQKSEEEKHAQMRAQLDRQQALMDQRMQQMAEERALMQQQMLDMQLMQQQMMQQQQLPPAFNNYQSSRY</sequence>
<name>A0A392LXS5_9FABA</name>